<dbReference type="InterPro" id="IPR007433">
    <property type="entry name" value="DUF481"/>
</dbReference>
<dbReference type="Proteomes" id="UP000273643">
    <property type="component" value="Unassembled WGS sequence"/>
</dbReference>
<evidence type="ECO:0000313" key="2">
    <source>
        <dbReference type="Proteomes" id="UP000273643"/>
    </source>
</evidence>
<dbReference type="AlphaFoldDB" id="A0A3N1NUG8"/>
<evidence type="ECO:0000313" key="1">
    <source>
        <dbReference type="EMBL" id="ROQ19509.1"/>
    </source>
</evidence>
<sequence>MPVYLTTQQWRLALAAYLALSAPVSAGMLELRNGDRIAGDFVSASEDSVVWQSESLGRLTIDKSKIYDLQTTKPLKINGVGEPCMVEGMEFEHLVYLCGDDVVPRRVPLVSLAMIIPYETYISGDSSTLNGRVNVSGTYARGNEIKDDWKISGGVEYRLVDWRHSGNFEYASYSRSKSEPDVRWGGRYVLDWFFRERWFLNSDVRYGHDETRSIDRYYNIGAGTGYQFWENNRTALAMTGGLVSVTEQYQVPENPAPDFVRKEDRIAWRLGTDFRYKLPLGVSFFHRNEYVRSFEQDRDWQLNSTTGFSSMLVSTVYSEVKLDYEVDNDPQPGTEREDIRLVVGLTYEW</sequence>
<proteinExistence type="predicted"/>
<organism evidence="1 2">
    <name type="scientific">Marinimicrobium koreense</name>
    <dbReference type="NCBI Taxonomy" id="306545"/>
    <lineage>
        <taxon>Bacteria</taxon>
        <taxon>Pseudomonadati</taxon>
        <taxon>Pseudomonadota</taxon>
        <taxon>Gammaproteobacteria</taxon>
        <taxon>Cellvibrionales</taxon>
        <taxon>Cellvibrionaceae</taxon>
        <taxon>Marinimicrobium</taxon>
    </lineage>
</organism>
<dbReference type="RefSeq" id="WP_123636860.1">
    <property type="nucleotide sequence ID" value="NZ_RJUK01000001.1"/>
</dbReference>
<accession>A0A3N1NUG8</accession>
<keyword evidence="2" id="KW-1185">Reference proteome</keyword>
<gene>
    <name evidence="1" type="ORF">EDC38_0093</name>
</gene>
<reference evidence="1 2" key="1">
    <citation type="submission" date="2018-11" db="EMBL/GenBank/DDBJ databases">
        <title>Genomic Encyclopedia of Type Strains, Phase IV (KMG-IV): sequencing the most valuable type-strain genomes for metagenomic binning, comparative biology and taxonomic classification.</title>
        <authorList>
            <person name="Goeker M."/>
        </authorList>
    </citation>
    <scope>NUCLEOTIDE SEQUENCE [LARGE SCALE GENOMIC DNA]</scope>
    <source>
        <strain evidence="1 2">DSM 16974</strain>
    </source>
</reference>
<protein>
    <submittedName>
        <fullName evidence="1">Uncharacterized protein DUF481</fullName>
    </submittedName>
</protein>
<comment type="caution">
    <text evidence="1">The sequence shown here is derived from an EMBL/GenBank/DDBJ whole genome shotgun (WGS) entry which is preliminary data.</text>
</comment>
<dbReference type="EMBL" id="RJUK01000001">
    <property type="protein sequence ID" value="ROQ19509.1"/>
    <property type="molecule type" value="Genomic_DNA"/>
</dbReference>
<name>A0A3N1NUG8_9GAMM</name>
<dbReference type="Pfam" id="PF04338">
    <property type="entry name" value="DUF481"/>
    <property type="match status" value="1"/>
</dbReference>
<dbReference type="OrthoDB" id="9806250at2"/>